<reference evidence="2 3" key="1">
    <citation type="submission" date="2024-01" db="EMBL/GenBank/DDBJ databases">
        <title>The genomes of 5 underutilized Papilionoideae crops provide insights into root nodulation and disease resistanc.</title>
        <authorList>
            <person name="Jiang F."/>
        </authorList>
    </citation>
    <scope>NUCLEOTIDE SEQUENCE [LARGE SCALE GENOMIC DNA]</scope>
    <source>
        <strain evidence="2">LVBAO_FW01</strain>
        <tissue evidence="2">Leaves</tissue>
    </source>
</reference>
<proteinExistence type="predicted"/>
<organism evidence="2 3">
    <name type="scientific">Canavalia gladiata</name>
    <name type="common">Sword bean</name>
    <name type="synonym">Dolichos gladiatus</name>
    <dbReference type="NCBI Taxonomy" id="3824"/>
    <lineage>
        <taxon>Eukaryota</taxon>
        <taxon>Viridiplantae</taxon>
        <taxon>Streptophyta</taxon>
        <taxon>Embryophyta</taxon>
        <taxon>Tracheophyta</taxon>
        <taxon>Spermatophyta</taxon>
        <taxon>Magnoliopsida</taxon>
        <taxon>eudicotyledons</taxon>
        <taxon>Gunneridae</taxon>
        <taxon>Pentapetalae</taxon>
        <taxon>rosids</taxon>
        <taxon>fabids</taxon>
        <taxon>Fabales</taxon>
        <taxon>Fabaceae</taxon>
        <taxon>Papilionoideae</taxon>
        <taxon>50 kb inversion clade</taxon>
        <taxon>NPAAA clade</taxon>
        <taxon>indigoferoid/millettioid clade</taxon>
        <taxon>Phaseoleae</taxon>
        <taxon>Canavalia</taxon>
    </lineage>
</organism>
<dbReference type="EMBL" id="JAYMYQ010000009">
    <property type="protein sequence ID" value="KAK7313860.1"/>
    <property type="molecule type" value="Genomic_DNA"/>
</dbReference>
<evidence type="ECO:0000313" key="2">
    <source>
        <dbReference type="EMBL" id="KAK7313860.1"/>
    </source>
</evidence>
<gene>
    <name evidence="2" type="ORF">VNO77_39062</name>
</gene>
<dbReference type="Proteomes" id="UP001367508">
    <property type="component" value="Unassembled WGS sequence"/>
</dbReference>
<protein>
    <submittedName>
        <fullName evidence="2">Uncharacterized protein</fullName>
    </submittedName>
</protein>
<evidence type="ECO:0000313" key="3">
    <source>
        <dbReference type="Proteomes" id="UP001367508"/>
    </source>
</evidence>
<evidence type="ECO:0000256" key="1">
    <source>
        <dbReference type="SAM" id="MobiDB-lite"/>
    </source>
</evidence>
<keyword evidence="3" id="KW-1185">Reference proteome</keyword>
<comment type="caution">
    <text evidence="2">The sequence shown here is derived from an EMBL/GenBank/DDBJ whole genome shotgun (WGS) entry which is preliminary data.</text>
</comment>
<feature type="region of interest" description="Disordered" evidence="1">
    <location>
        <begin position="32"/>
        <end position="62"/>
    </location>
</feature>
<name>A0AAN9KAD5_CANGL</name>
<accession>A0AAN9KAD5</accession>
<sequence>MGPYSFSPDPLPYKVGGLFTIRLGSVYTGEKETSTSLPVHRTRSSDRAGSPRLVARQRTSSRTRQVQGAIRSGLLIQLRGSKRRGVSIQRAISVSIQSLSQGHRFRHGCLLSDEHSSIASLATLVSVKARWFWPSHGAPSGIRRGRRSQGLQ</sequence>
<dbReference type="AlphaFoldDB" id="A0AAN9KAD5"/>